<sequence>MNTIQRAAVAVLVATAALPAQAGELIQPKFQLSDFHAPLRIDNPLSPMKAGTFTVAHELEDGECKVNDVIITDRVKHDFIGVYAGLSARVVRDLVYQDEECNGKRGLVLEDTSDFYGQDDSGNVWYFGEETVEYEYDDEGKRISSSTEGSWEAGRDAKAGIVMFATPQVDMRYRQEFSPGVAEDNAKVKAIDIHVNTALGNFKSCVKTRETTPLSPGDVEFKYYCPNIGLVKVVSPSVDGGAETVRLGVH</sequence>
<keyword evidence="1" id="KW-0732">Signal</keyword>
<dbReference type="EMBL" id="JAVDVW010000002">
    <property type="protein sequence ID" value="MDR7100513.1"/>
    <property type="molecule type" value="Genomic_DNA"/>
</dbReference>
<comment type="caution">
    <text evidence="2">The sequence shown here is derived from an EMBL/GenBank/DDBJ whole genome shotgun (WGS) entry which is preliminary data.</text>
</comment>
<dbReference type="Proteomes" id="UP001267878">
    <property type="component" value="Unassembled WGS sequence"/>
</dbReference>
<feature type="chain" id="PRO_5045763581" evidence="1">
    <location>
        <begin position="23"/>
        <end position="250"/>
    </location>
</feature>
<dbReference type="RefSeq" id="WP_310055354.1">
    <property type="nucleotide sequence ID" value="NZ_JAVDVW010000002.1"/>
</dbReference>
<gene>
    <name evidence="2" type="ORF">J2X04_002894</name>
</gene>
<evidence type="ECO:0000313" key="2">
    <source>
        <dbReference type="EMBL" id="MDR7100513.1"/>
    </source>
</evidence>
<organism evidence="2 3">
    <name type="scientific">Agrilutibacter niabensis</name>
    <dbReference type="NCBI Taxonomy" id="380628"/>
    <lineage>
        <taxon>Bacteria</taxon>
        <taxon>Pseudomonadati</taxon>
        <taxon>Pseudomonadota</taxon>
        <taxon>Gammaproteobacteria</taxon>
        <taxon>Lysobacterales</taxon>
        <taxon>Lysobacteraceae</taxon>
        <taxon>Agrilutibacter</taxon>
    </lineage>
</organism>
<evidence type="ECO:0000313" key="3">
    <source>
        <dbReference type="Proteomes" id="UP001267878"/>
    </source>
</evidence>
<feature type="signal peptide" evidence="1">
    <location>
        <begin position="1"/>
        <end position="22"/>
    </location>
</feature>
<accession>A0ABU1VTS4</accession>
<proteinExistence type="predicted"/>
<evidence type="ECO:0000256" key="1">
    <source>
        <dbReference type="SAM" id="SignalP"/>
    </source>
</evidence>
<name>A0ABU1VTS4_9GAMM</name>
<protein>
    <submittedName>
        <fullName evidence="2">Uncharacterized protein</fullName>
    </submittedName>
</protein>
<keyword evidence="3" id="KW-1185">Reference proteome</keyword>
<reference evidence="2 3" key="1">
    <citation type="submission" date="2023-07" db="EMBL/GenBank/DDBJ databases">
        <title>Sorghum-associated microbial communities from plants grown in Nebraska, USA.</title>
        <authorList>
            <person name="Schachtman D."/>
        </authorList>
    </citation>
    <scope>NUCLEOTIDE SEQUENCE [LARGE SCALE GENOMIC DNA]</scope>
    <source>
        <strain evidence="2 3">BE187</strain>
    </source>
</reference>